<name>A0ABU1N6L5_9CAUL</name>
<dbReference type="InterPro" id="IPR020846">
    <property type="entry name" value="MFS_dom"/>
</dbReference>
<dbReference type="Pfam" id="PF07690">
    <property type="entry name" value="MFS_1"/>
    <property type="match status" value="1"/>
</dbReference>
<feature type="transmembrane region" description="Helical" evidence="4">
    <location>
        <begin position="77"/>
        <end position="98"/>
    </location>
</feature>
<dbReference type="InterPro" id="IPR011701">
    <property type="entry name" value="MFS"/>
</dbReference>
<evidence type="ECO:0000259" key="5">
    <source>
        <dbReference type="PROSITE" id="PS50850"/>
    </source>
</evidence>
<dbReference type="InterPro" id="IPR036259">
    <property type="entry name" value="MFS_trans_sf"/>
</dbReference>
<dbReference type="Proteomes" id="UP001262754">
    <property type="component" value="Unassembled WGS sequence"/>
</dbReference>
<evidence type="ECO:0000256" key="4">
    <source>
        <dbReference type="SAM" id="Phobius"/>
    </source>
</evidence>
<keyword evidence="1 4" id="KW-0812">Transmembrane</keyword>
<reference evidence="6 7" key="1">
    <citation type="submission" date="2023-07" db="EMBL/GenBank/DDBJ databases">
        <title>Sorghum-associated microbial communities from plants grown in Nebraska, USA.</title>
        <authorList>
            <person name="Schachtman D."/>
        </authorList>
    </citation>
    <scope>NUCLEOTIDE SEQUENCE [LARGE SCALE GENOMIC DNA]</scope>
    <source>
        <strain evidence="6 7">DS2154</strain>
    </source>
</reference>
<feature type="transmembrane region" description="Helical" evidence="4">
    <location>
        <begin position="263"/>
        <end position="282"/>
    </location>
</feature>
<keyword evidence="2 4" id="KW-1133">Transmembrane helix</keyword>
<feature type="transmembrane region" description="Helical" evidence="4">
    <location>
        <begin position="104"/>
        <end position="126"/>
    </location>
</feature>
<feature type="transmembrane region" description="Helical" evidence="4">
    <location>
        <begin position="170"/>
        <end position="192"/>
    </location>
</feature>
<dbReference type="InterPro" id="IPR050327">
    <property type="entry name" value="Proton-linked_MCT"/>
</dbReference>
<dbReference type="SUPFAM" id="SSF103473">
    <property type="entry name" value="MFS general substrate transporter"/>
    <property type="match status" value="1"/>
</dbReference>
<dbReference type="PANTHER" id="PTHR11360:SF284">
    <property type="entry name" value="EG:103B4.3 PROTEIN-RELATED"/>
    <property type="match status" value="1"/>
</dbReference>
<evidence type="ECO:0000256" key="3">
    <source>
        <dbReference type="ARBA" id="ARBA00023136"/>
    </source>
</evidence>
<evidence type="ECO:0000256" key="2">
    <source>
        <dbReference type="ARBA" id="ARBA00022989"/>
    </source>
</evidence>
<evidence type="ECO:0000313" key="6">
    <source>
        <dbReference type="EMBL" id="MDR6534107.1"/>
    </source>
</evidence>
<feature type="transmembrane region" description="Helical" evidence="4">
    <location>
        <begin position="313"/>
        <end position="337"/>
    </location>
</feature>
<proteinExistence type="predicted"/>
<feature type="transmembrane region" description="Helical" evidence="4">
    <location>
        <begin position="225"/>
        <end position="243"/>
    </location>
</feature>
<organism evidence="6 7">
    <name type="scientific">Caulobacter rhizosphaerae</name>
    <dbReference type="NCBI Taxonomy" id="2010972"/>
    <lineage>
        <taxon>Bacteria</taxon>
        <taxon>Pseudomonadati</taxon>
        <taxon>Pseudomonadota</taxon>
        <taxon>Alphaproteobacteria</taxon>
        <taxon>Caulobacterales</taxon>
        <taxon>Caulobacteraceae</taxon>
        <taxon>Caulobacter</taxon>
    </lineage>
</organism>
<feature type="transmembrane region" description="Helical" evidence="4">
    <location>
        <begin position="349"/>
        <end position="372"/>
    </location>
</feature>
<protein>
    <submittedName>
        <fullName evidence="6">MFS family arabinose efflux permease</fullName>
    </submittedName>
</protein>
<feature type="transmembrane region" description="Helical" evidence="4">
    <location>
        <begin position="51"/>
        <end position="70"/>
    </location>
</feature>
<keyword evidence="3 4" id="KW-0472">Membrane</keyword>
<dbReference type="RefSeq" id="WP_310035278.1">
    <property type="nucleotide sequence ID" value="NZ_JAVDRL010000019.1"/>
</dbReference>
<feature type="transmembrane region" description="Helical" evidence="4">
    <location>
        <begin position="147"/>
        <end position="164"/>
    </location>
</feature>
<sequence length="414" mass="43660">MIDQTARDEWRAHWKVVLGTFIAMGLGYGGWSFTSSQFVQPLQAAFGWSRGQIALAFQVALFAGLVAPLFGRLIDRVGVRPVLCSCLVLVGASYLLIAHSGGNYTLFVAAYALLVFAGMGTTGVAFTRAVAGWFTTSRGTALAVSRIGYSLAGAFMPVLAYHVIKAHGWQAGYYLLAAVALLVALPISWLLVRDRREAVELNDKGKPISVLNPALWLALISDRRILLVCAAAALTYGPCVGILSQLQPMLTDKGLPAGVAAQYSALLAISVVVGTLTTGLLVDRIWAPAVGCAFTLLPVVGIALLLPGTPTPVMAGIGLILIGLAQGAEIDVIAFIIARYFGMKSFAAIYGLSTLFIAAFAGLGGIAFGFAFDHFKSYNQALVGAAVLFLLAAAAYLFLGRYPAEPGVRTRKPL</sequence>
<accession>A0ABU1N6L5</accession>
<keyword evidence="7" id="KW-1185">Reference proteome</keyword>
<evidence type="ECO:0000256" key="1">
    <source>
        <dbReference type="ARBA" id="ARBA00022692"/>
    </source>
</evidence>
<dbReference type="PANTHER" id="PTHR11360">
    <property type="entry name" value="MONOCARBOXYLATE TRANSPORTER"/>
    <property type="match status" value="1"/>
</dbReference>
<evidence type="ECO:0000313" key="7">
    <source>
        <dbReference type="Proteomes" id="UP001262754"/>
    </source>
</evidence>
<gene>
    <name evidence="6" type="ORF">J2800_004878</name>
</gene>
<dbReference type="Gene3D" id="1.20.1250.20">
    <property type="entry name" value="MFS general substrate transporter like domains"/>
    <property type="match status" value="2"/>
</dbReference>
<feature type="domain" description="Major facilitator superfamily (MFS) profile" evidence="5">
    <location>
        <begin position="1"/>
        <end position="404"/>
    </location>
</feature>
<comment type="caution">
    <text evidence="6">The sequence shown here is derived from an EMBL/GenBank/DDBJ whole genome shotgun (WGS) entry which is preliminary data.</text>
</comment>
<feature type="transmembrane region" description="Helical" evidence="4">
    <location>
        <begin position="378"/>
        <end position="399"/>
    </location>
</feature>
<feature type="transmembrane region" description="Helical" evidence="4">
    <location>
        <begin position="12"/>
        <end position="31"/>
    </location>
</feature>
<dbReference type="PROSITE" id="PS50850">
    <property type="entry name" value="MFS"/>
    <property type="match status" value="1"/>
</dbReference>
<feature type="transmembrane region" description="Helical" evidence="4">
    <location>
        <begin position="289"/>
        <end position="307"/>
    </location>
</feature>
<dbReference type="EMBL" id="JAVDRL010000019">
    <property type="protein sequence ID" value="MDR6534107.1"/>
    <property type="molecule type" value="Genomic_DNA"/>
</dbReference>